<keyword evidence="2" id="KW-1185">Reference proteome</keyword>
<proteinExistence type="predicted"/>
<comment type="caution">
    <text evidence="1">The sequence shown here is derived from an EMBL/GenBank/DDBJ whole genome shotgun (WGS) entry which is preliminary data.</text>
</comment>
<dbReference type="Proteomes" id="UP000499080">
    <property type="component" value="Unassembled WGS sequence"/>
</dbReference>
<dbReference type="EMBL" id="BGPR01032382">
    <property type="protein sequence ID" value="GBO05905.1"/>
    <property type="molecule type" value="Genomic_DNA"/>
</dbReference>
<sequence length="98" mass="11026">MTRKTPKLALTSPGFHATPKLTPFLGRPGQCGYFYATPKGGRLTTTYDLACSRPHARRIFGEIGFRAYYSGLLSHRGPKINGKKIQKEHCLNMWIKTN</sequence>
<protein>
    <submittedName>
        <fullName evidence="1">Uncharacterized protein</fullName>
    </submittedName>
</protein>
<name>A0A4Y2TYY1_ARAVE</name>
<evidence type="ECO:0000313" key="1">
    <source>
        <dbReference type="EMBL" id="GBO05905.1"/>
    </source>
</evidence>
<accession>A0A4Y2TYY1</accession>
<evidence type="ECO:0000313" key="2">
    <source>
        <dbReference type="Proteomes" id="UP000499080"/>
    </source>
</evidence>
<organism evidence="1 2">
    <name type="scientific">Araneus ventricosus</name>
    <name type="common">Orbweaver spider</name>
    <name type="synonym">Epeira ventricosa</name>
    <dbReference type="NCBI Taxonomy" id="182803"/>
    <lineage>
        <taxon>Eukaryota</taxon>
        <taxon>Metazoa</taxon>
        <taxon>Ecdysozoa</taxon>
        <taxon>Arthropoda</taxon>
        <taxon>Chelicerata</taxon>
        <taxon>Arachnida</taxon>
        <taxon>Araneae</taxon>
        <taxon>Araneomorphae</taxon>
        <taxon>Entelegynae</taxon>
        <taxon>Araneoidea</taxon>
        <taxon>Araneidae</taxon>
        <taxon>Araneus</taxon>
    </lineage>
</organism>
<dbReference type="AlphaFoldDB" id="A0A4Y2TYY1"/>
<reference evidence="1 2" key="1">
    <citation type="journal article" date="2019" name="Sci. Rep.">
        <title>Orb-weaving spider Araneus ventricosus genome elucidates the spidroin gene catalogue.</title>
        <authorList>
            <person name="Kono N."/>
            <person name="Nakamura H."/>
            <person name="Ohtoshi R."/>
            <person name="Moran D.A.P."/>
            <person name="Shinohara A."/>
            <person name="Yoshida Y."/>
            <person name="Fujiwara M."/>
            <person name="Mori M."/>
            <person name="Tomita M."/>
            <person name="Arakawa K."/>
        </authorList>
    </citation>
    <scope>NUCLEOTIDE SEQUENCE [LARGE SCALE GENOMIC DNA]</scope>
</reference>
<gene>
    <name evidence="1" type="ORF">AVEN_130593_1</name>
</gene>